<dbReference type="SUPFAM" id="SSF53187">
    <property type="entry name" value="Zn-dependent exopeptidases"/>
    <property type="match status" value="1"/>
</dbReference>
<proteinExistence type="inferred from homology"/>
<evidence type="ECO:0000256" key="2">
    <source>
        <dbReference type="ARBA" id="ARBA00005988"/>
    </source>
</evidence>
<evidence type="ECO:0000256" key="4">
    <source>
        <dbReference type="ARBA" id="ARBA00022801"/>
    </source>
</evidence>
<reference evidence="10 11" key="1">
    <citation type="submission" date="2020-06" db="EMBL/GenBank/DDBJ databases">
        <title>Actinomadura xiongansis sp. nov., isolated from soil of Baiyangdian.</title>
        <authorList>
            <person name="Zhang X."/>
        </authorList>
    </citation>
    <scope>NUCLEOTIDE SEQUENCE [LARGE SCALE GENOMIC DNA]</scope>
    <source>
        <strain evidence="10 11">HBUM206468</strain>
    </source>
</reference>
<feature type="active site" description="Proton donor/acceptor" evidence="7">
    <location>
        <position position="369"/>
    </location>
</feature>
<comment type="similarity">
    <text evidence="2 7">Belongs to the peptidase M14 family.</text>
</comment>
<keyword evidence="5" id="KW-0862">Zinc</keyword>
<evidence type="ECO:0000259" key="9">
    <source>
        <dbReference type="PROSITE" id="PS52035"/>
    </source>
</evidence>
<dbReference type="PANTHER" id="PTHR11705:SF143">
    <property type="entry name" value="SLL0236 PROTEIN"/>
    <property type="match status" value="1"/>
</dbReference>
<keyword evidence="3" id="KW-0645">Protease</keyword>
<keyword evidence="6" id="KW-0482">Metalloprotease</keyword>
<evidence type="ECO:0000256" key="7">
    <source>
        <dbReference type="PROSITE-ProRule" id="PRU01379"/>
    </source>
</evidence>
<sequence length="400" mass="43303">MLTRRSRWLSTALAAVLAGGTLALATPAAAEPGTAQCSPNTGDVGAESWTDHAELGAALSNLAAQRPGIVTVEQAGTSNRGRAIWSARVGTGPETVLVTSEIHGNEKTGTDAVVSLLRTLSANTPYARQLRDRITLVAIPKMNPDGAELDRRGNDRTWGEVVRDFPQLAGAQPAWNYYTGSTQGDDYASRPGFDVNRDYNPDLDYVPKAGDFPGTSSRPGWYIHPESRTVRDVYRRLAAEKGGVDAYVDLHHQAPCYLDEHGENWVTMSISGQFVPDPRSPAGAKYAEYADRYDFDLSRQINVAAYDALRSYGNSAFGNITLYPQNQDLPGTGLGSFALNGSGTTLFEVRGQTQSWGAKKRGQLISTVERGLTGILEGLGDGSLHRIDPNRYNEIPETQR</sequence>
<keyword evidence="8" id="KW-0732">Signal</keyword>
<dbReference type="Gene3D" id="3.40.630.10">
    <property type="entry name" value="Zn peptidases"/>
    <property type="match status" value="1"/>
</dbReference>
<keyword evidence="4" id="KW-0378">Hydrolase</keyword>
<dbReference type="SMART" id="SM00631">
    <property type="entry name" value="Zn_pept"/>
    <property type="match status" value="1"/>
</dbReference>
<dbReference type="Proteomes" id="UP000805614">
    <property type="component" value="Unassembled WGS sequence"/>
</dbReference>
<evidence type="ECO:0000256" key="5">
    <source>
        <dbReference type="ARBA" id="ARBA00022833"/>
    </source>
</evidence>
<dbReference type="EMBL" id="JABVEC010000022">
    <property type="protein sequence ID" value="MBC6468880.1"/>
    <property type="molecule type" value="Genomic_DNA"/>
</dbReference>
<evidence type="ECO:0000256" key="8">
    <source>
        <dbReference type="SAM" id="SignalP"/>
    </source>
</evidence>
<feature type="signal peptide" evidence="8">
    <location>
        <begin position="1"/>
        <end position="30"/>
    </location>
</feature>
<dbReference type="PANTHER" id="PTHR11705">
    <property type="entry name" value="PROTEASE FAMILY M14 CARBOXYPEPTIDASE A,B"/>
    <property type="match status" value="1"/>
</dbReference>
<protein>
    <submittedName>
        <fullName evidence="10">Peptidase M14</fullName>
    </submittedName>
</protein>
<feature type="chain" id="PRO_5046578932" evidence="8">
    <location>
        <begin position="31"/>
        <end position="400"/>
    </location>
</feature>
<evidence type="ECO:0000256" key="3">
    <source>
        <dbReference type="ARBA" id="ARBA00022670"/>
    </source>
</evidence>
<dbReference type="Pfam" id="PF00246">
    <property type="entry name" value="Peptidase_M14"/>
    <property type="match status" value="1"/>
</dbReference>
<gene>
    <name evidence="10" type="ORF">HKK74_25800</name>
</gene>
<comment type="caution">
    <text evidence="10">The sequence shown here is derived from an EMBL/GenBank/DDBJ whole genome shotgun (WGS) entry which is preliminary data.</text>
</comment>
<evidence type="ECO:0000313" key="10">
    <source>
        <dbReference type="EMBL" id="MBC6468880.1"/>
    </source>
</evidence>
<dbReference type="PROSITE" id="PS52035">
    <property type="entry name" value="PEPTIDASE_M14"/>
    <property type="match status" value="1"/>
</dbReference>
<evidence type="ECO:0000256" key="1">
    <source>
        <dbReference type="ARBA" id="ARBA00001947"/>
    </source>
</evidence>
<evidence type="ECO:0000256" key="6">
    <source>
        <dbReference type="ARBA" id="ARBA00023049"/>
    </source>
</evidence>
<dbReference type="InterPro" id="IPR000834">
    <property type="entry name" value="Peptidase_M14"/>
</dbReference>
<name>A0ABR7LWP0_9ACTN</name>
<feature type="domain" description="Peptidase M14" evidence="9">
    <location>
        <begin position="48"/>
        <end position="400"/>
    </location>
</feature>
<organism evidence="10 11">
    <name type="scientific">Actinomadura alba</name>
    <dbReference type="NCBI Taxonomy" id="406431"/>
    <lineage>
        <taxon>Bacteria</taxon>
        <taxon>Bacillati</taxon>
        <taxon>Actinomycetota</taxon>
        <taxon>Actinomycetes</taxon>
        <taxon>Streptosporangiales</taxon>
        <taxon>Thermomonosporaceae</taxon>
        <taxon>Actinomadura</taxon>
    </lineage>
</organism>
<keyword evidence="11" id="KW-1185">Reference proteome</keyword>
<evidence type="ECO:0000313" key="11">
    <source>
        <dbReference type="Proteomes" id="UP000805614"/>
    </source>
</evidence>
<accession>A0ABR7LWP0</accession>
<comment type="cofactor">
    <cofactor evidence="1">
        <name>Zn(2+)</name>
        <dbReference type="ChEBI" id="CHEBI:29105"/>
    </cofactor>
</comment>